<dbReference type="GO" id="GO:0006508">
    <property type="term" value="P:proteolysis"/>
    <property type="evidence" value="ECO:0007669"/>
    <property type="project" value="UniProtKB-KW"/>
</dbReference>
<protein>
    <recommendedName>
        <fullName evidence="8">Abasic site processing protein</fullName>
        <ecNumber evidence="8">3.4.-.-</ecNumber>
    </recommendedName>
</protein>
<dbReference type="GO" id="GO:0106300">
    <property type="term" value="P:protein-DNA covalent cross-linking repair"/>
    <property type="evidence" value="ECO:0007669"/>
    <property type="project" value="InterPro"/>
</dbReference>
<evidence type="ECO:0000256" key="4">
    <source>
        <dbReference type="ARBA" id="ARBA00022801"/>
    </source>
</evidence>
<evidence type="ECO:0000313" key="11">
    <source>
        <dbReference type="Proteomes" id="UP000241808"/>
    </source>
</evidence>
<keyword evidence="6" id="KW-0238">DNA-binding</keyword>
<dbReference type="SUPFAM" id="SSF143081">
    <property type="entry name" value="BB1717-like"/>
    <property type="match status" value="1"/>
</dbReference>
<dbReference type="Pfam" id="PF02586">
    <property type="entry name" value="SRAP"/>
    <property type="match status" value="1"/>
</dbReference>
<dbReference type="Gene3D" id="3.90.1680.10">
    <property type="entry name" value="SOS response associated peptidase-like"/>
    <property type="match status" value="1"/>
</dbReference>
<dbReference type="GO" id="GO:0008233">
    <property type="term" value="F:peptidase activity"/>
    <property type="evidence" value="ECO:0007669"/>
    <property type="project" value="UniProtKB-KW"/>
</dbReference>
<keyword evidence="5" id="KW-0190">Covalent protein-DNA linkage</keyword>
<evidence type="ECO:0000256" key="6">
    <source>
        <dbReference type="ARBA" id="ARBA00023125"/>
    </source>
</evidence>
<dbReference type="InterPro" id="IPR036590">
    <property type="entry name" value="SRAP-like"/>
</dbReference>
<dbReference type="GO" id="GO:0003697">
    <property type="term" value="F:single-stranded DNA binding"/>
    <property type="evidence" value="ECO:0007669"/>
    <property type="project" value="InterPro"/>
</dbReference>
<evidence type="ECO:0000313" key="10">
    <source>
        <dbReference type="EMBL" id="PTM60882.1"/>
    </source>
</evidence>
<evidence type="ECO:0000256" key="3">
    <source>
        <dbReference type="ARBA" id="ARBA00022763"/>
    </source>
</evidence>
<dbReference type="RefSeq" id="WP_108174822.1">
    <property type="nucleotide sequence ID" value="NZ_PZZL01000002.1"/>
</dbReference>
<organism evidence="10 11">
    <name type="scientific">Phreatobacter oligotrophus</name>
    <dbReference type="NCBI Taxonomy" id="1122261"/>
    <lineage>
        <taxon>Bacteria</taxon>
        <taxon>Pseudomonadati</taxon>
        <taxon>Pseudomonadota</taxon>
        <taxon>Alphaproteobacteria</taxon>
        <taxon>Hyphomicrobiales</taxon>
        <taxon>Phreatobacteraceae</taxon>
        <taxon>Phreatobacter</taxon>
    </lineage>
</organism>
<evidence type="ECO:0000256" key="7">
    <source>
        <dbReference type="ARBA" id="ARBA00023239"/>
    </source>
</evidence>
<dbReference type="OrthoDB" id="9782620at2"/>
<reference evidence="10 11" key="1">
    <citation type="submission" date="2018-04" db="EMBL/GenBank/DDBJ databases">
        <title>Genomic Encyclopedia of Archaeal and Bacterial Type Strains, Phase II (KMG-II): from individual species to whole genera.</title>
        <authorList>
            <person name="Goeker M."/>
        </authorList>
    </citation>
    <scope>NUCLEOTIDE SEQUENCE [LARGE SCALE GENOMIC DNA]</scope>
    <source>
        <strain evidence="10 11">DSM 25521</strain>
    </source>
</reference>
<evidence type="ECO:0000256" key="8">
    <source>
        <dbReference type="RuleBase" id="RU364100"/>
    </source>
</evidence>
<comment type="similarity">
    <text evidence="1 8">Belongs to the SOS response-associated peptidase family.</text>
</comment>
<gene>
    <name evidence="10" type="ORF">C8P69_102267</name>
</gene>
<dbReference type="InterPro" id="IPR003738">
    <property type="entry name" value="SRAP"/>
</dbReference>
<proteinExistence type="inferred from homology"/>
<evidence type="ECO:0000256" key="1">
    <source>
        <dbReference type="ARBA" id="ARBA00008136"/>
    </source>
</evidence>
<dbReference type="EMBL" id="PZZL01000002">
    <property type="protein sequence ID" value="PTM60882.1"/>
    <property type="molecule type" value="Genomic_DNA"/>
</dbReference>
<keyword evidence="11" id="KW-1185">Reference proteome</keyword>
<evidence type="ECO:0000256" key="9">
    <source>
        <dbReference type="SAM" id="MobiDB-lite"/>
    </source>
</evidence>
<dbReference type="GO" id="GO:0016829">
    <property type="term" value="F:lyase activity"/>
    <property type="evidence" value="ECO:0007669"/>
    <property type="project" value="UniProtKB-KW"/>
</dbReference>
<dbReference type="PANTHER" id="PTHR13604:SF0">
    <property type="entry name" value="ABASIC SITE PROCESSING PROTEIN HMCES"/>
    <property type="match status" value="1"/>
</dbReference>
<dbReference type="Proteomes" id="UP000241808">
    <property type="component" value="Unassembled WGS sequence"/>
</dbReference>
<name>A0A2T4ZG41_9HYPH</name>
<keyword evidence="7" id="KW-0456">Lyase</keyword>
<keyword evidence="3" id="KW-0227">DNA damage</keyword>
<keyword evidence="2 8" id="KW-0645">Protease</keyword>
<evidence type="ECO:0000256" key="5">
    <source>
        <dbReference type="ARBA" id="ARBA00023124"/>
    </source>
</evidence>
<dbReference type="AlphaFoldDB" id="A0A2T4ZG41"/>
<keyword evidence="4 8" id="KW-0378">Hydrolase</keyword>
<dbReference type="EC" id="3.4.-.-" evidence="8"/>
<sequence>MCGRYAIKTIPEVMQQAFGYDDRPNFPPRYNIAPTQPVPVVTIDHGKRRFVLMRWGFIPGWVKDPKDFPLVINVRTETAREKPSFRNAFARRRALMPADAFYEWHTQGRSKTPYMARRPDGGLFAFPALWETWTSPDGSEVDTVAMMTAPAVPPLAAIHHRTPVILDPANWDAWLDPATTPDEAAALLEPPVQTELELVAVSTAVNKVANDGPEIQAPVSAPLSVARPEPARRASAAAEPPRQGRLFD</sequence>
<dbReference type="PANTHER" id="PTHR13604">
    <property type="entry name" value="DC12-RELATED"/>
    <property type="match status" value="1"/>
</dbReference>
<accession>A0A2T4ZG41</accession>
<comment type="caution">
    <text evidence="10">The sequence shown here is derived from an EMBL/GenBank/DDBJ whole genome shotgun (WGS) entry which is preliminary data.</text>
</comment>
<feature type="region of interest" description="Disordered" evidence="9">
    <location>
        <begin position="210"/>
        <end position="248"/>
    </location>
</feature>
<evidence type="ECO:0000256" key="2">
    <source>
        <dbReference type="ARBA" id="ARBA00022670"/>
    </source>
</evidence>